<dbReference type="Gene3D" id="1.50.10.10">
    <property type="match status" value="1"/>
</dbReference>
<protein>
    <submittedName>
        <fullName evidence="2">Uncharacterized protein</fullName>
    </submittedName>
</protein>
<proteinExistence type="predicted"/>
<dbReference type="GO" id="GO:0016787">
    <property type="term" value="F:hydrolase activity"/>
    <property type="evidence" value="ECO:0007669"/>
    <property type="project" value="UniProtKB-KW"/>
</dbReference>
<dbReference type="InterPro" id="IPR012341">
    <property type="entry name" value="6hp_glycosidase-like_sf"/>
</dbReference>
<dbReference type="GO" id="GO:0005975">
    <property type="term" value="P:carbohydrate metabolic process"/>
    <property type="evidence" value="ECO:0007669"/>
    <property type="project" value="InterPro"/>
</dbReference>
<dbReference type="SUPFAM" id="SSF48208">
    <property type="entry name" value="Six-hairpin glycosidases"/>
    <property type="match status" value="1"/>
</dbReference>
<organism evidence="2 3">
    <name type="scientific">Dothistroma septosporum (strain NZE10 / CBS 128990)</name>
    <name type="common">Red band needle blight fungus</name>
    <name type="synonym">Mycosphaerella pini</name>
    <dbReference type="NCBI Taxonomy" id="675120"/>
    <lineage>
        <taxon>Eukaryota</taxon>
        <taxon>Fungi</taxon>
        <taxon>Dikarya</taxon>
        <taxon>Ascomycota</taxon>
        <taxon>Pezizomycotina</taxon>
        <taxon>Dothideomycetes</taxon>
        <taxon>Dothideomycetidae</taxon>
        <taxon>Mycosphaerellales</taxon>
        <taxon>Mycosphaerellaceae</taxon>
        <taxon>Dothistroma</taxon>
    </lineage>
</organism>
<dbReference type="OrthoDB" id="4138492at2759"/>
<keyword evidence="1" id="KW-0378">Hydrolase</keyword>
<dbReference type="AlphaFoldDB" id="M2YN29"/>
<dbReference type="EMBL" id="KB446540">
    <property type="protein sequence ID" value="EME43355.1"/>
    <property type="molecule type" value="Genomic_DNA"/>
</dbReference>
<dbReference type="Proteomes" id="UP000016933">
    <property type="component" value="Unassembled WGS sequence"/>
</dbReference>
<dbReference type="PANTHER" id="PTHR41814:SF1">
    <property type="entry name" value="CELLULASE"/>
    <property type="match status" value="1"/>
</dbReference>
<gene>
    <name evidence="2" type="ORF">DOTSEDRAFT_89249</name>
</gene>
<keyword evidence="3" id="KW-1185">Reference proteome</keyword>
<evidence type="ECO:0000313" key="3">
    <source>
        <dbReference type="Proteomes" id="UP000016933"/>
    </source>
</evidence>
<sequence length="411" mass="45395">MKFFPAYVVLVAIFIAVYYNHFTDASIDLSSFETCTASFNYSFRINAAMTQAHSHSSRSWEIAYAYEATQQMYNPERSVFGPDPFPNGKVPMLGLRLDEASLYVEPKLKTDRGASFDEDNGAVSDPASLGVAAVQLSHKLYRKKYAQAAARRKDYLLNQAPRYSNGAVSHREDQAELWSDAIATVPPFLAYYGVATNDLDLVQEAVRQIGLYRNVLLLGSGPQQGLWRHIAGPLDFIDHGAWSTGNAWAAYGMARVRATIAAWSRSKENMTMELNDLDMWIAEILGGAARTDNDSSGLLRNYLGDTSWSGETSGTSLLAATAYRMAVMRPDVFAKPMLLDWAHRKRRAVIKRIDDNGIARPAQNPLQHNSKIPFTGISGEGESFLLLLGTAWRDCVCTGTGDCLATCNTET</sequence>
<dbReference type="InterPro" id="IPR010905">
    <property type="entry name" value="Glyco_hydro_88"/>
</dbReference>
<dbReference type="HOGENOM" id="CLU_037534_2_0_1"/>
<dbReference type="PANTHER" id="PTHR41814">
    <property type="entry name" value="EXPRESSED PROTEIN"/>
    <property type="match status" value="1"/>
</dbReference>
<dbReference type="Pfam" id="PF07470">
    <property type="entry name" value="Glyco_hydro_88"/>
    <property type="match status" value="1"/>
</dbReference>
<accession>M2YN29</accession>
<reference evidence="3" key="1">
    <citation type="journal article" date="2012" name="PLoS Genet.">
        <title>The genomes of the fungal plant pathogens Cladosporium fulvum and Dothistroma septosporum reveal adaptation to different hosts and lifestyles but also signatures of common ancestry.</title>
        <authorList>
            <person name="de Wit P.J.G.M."/>
            <person name="van der Burgt A."/>
            <person name="Oekmen B."/>
            <person name="Stergiopoulos I."/>
            <person name="Abd-Elsalam K.A."/>
            <person name="Aerts A.L."/>
            <person name="Bahkali A.H."/>
            <person name="Beenen H.G."/>
            <person name="Chettri P."/>
            <person name="Cox M.P."/>
            <person name="Datema E."/>
            <person name="de Vries R.P."/>
            <person name="Dhillon B."/>
            <person name="Ganley A.R."/>
            <person name="Griffiths S.A."/>
            <person name="Guo Y."/>
            <person name="Hamelin R.C."/>
            <person name="Henrissat B."/>
            <person name="Kabir M.S."/>
            <person name="Jashni M.K."/>
            <person name="Kema G."/>
            <person name="Klaubauf S."/>
            <person name="Lapidus A."/>
            <person name="Levasseur A."/>
            <person name="Lindquist E."/>
            <person name="Mehrabi R."/>
            <person name="Ohm R.A."/>
            <person name="Owen T.J."/>
            <person name="Salamov A."/>
            <person name="Schwelm A."/>
            <person name="Schijlen E."/>
            <person name="Sun H."/>
            <person name="van den Burg H.A."/>
            <person name="van Ham R.C.H.J."/>
            <person name="Zhang S."/>
            <person name="Goodwin S.B."/>
            <person name="Grigoriev I.V."/>
            <person name="Collemare J."/>
            <person name="Bradshaw R.E."/>
        </authorList>
    </citation>
    <scope>NUCLEOTIDE SEQUENCE [LARGE SCALE GENOMIC DNA]</scope>
    <source>
        <strain evidence="3">NZE10 / CBS 128990</strain>
    </source>
</reference>
<dbReference type="eggNOG" id="ENOG502RZ5C">
    <property type="taxonomic scope" value="Eukaryota"/>
</dbReference>
<evidence type="ECO:0000256" key="1">
    <source>
        <dbReference type="ARBA" id="ARBA00022801"/>
    </source>
</evidence>
<reference evidence="2 3" key="2">
    <citation type="journal article" date="2012" name="PLoS Pathog.">
        <title>Diverse lifestyles and strategies of plant pathogenesis encoded in the genomes of eighteen Dothideomycetes fungi.</title>
        <authorList>
            <person name="Ohm R.A."/>
            <person name="Feau N."/>
            <person name="Henrissat B."/>
            <person name="Schoch C.L."/>
            <person name="Horwitz B.A."/>
            <person name="Barry K.W."/>
            <person name="Condon B.J."/>
            <person name="Copeland A.C."/>
            <person name="Dhillon B."/>
            <person name="Glaser F."/>
            <person name="Hesse C.N."/>
            <person name="Kosti I."/>
            <person name="LaButti K."/>
            <person name="Lindquist E.A."/>
            <person name="Lucas S."/>
            <person name="Salamov A.A."/>
            <person name="Bradshaw R.E."/>
            <person name="Ciuffetti L."/>
            <person name="Hamelin R.C."/>
            <person name="Kema G.H.J."/>
            <person name="Lawrence C."/>
            <person name="Scott J.A."/>
            <person name="Spatafora J.W."/>
            <person name="Turgeon B.G."/>
            <person name="de Wit P.J.G.M."/>
            <person name="Zhong S."/>
            <person name="Goodwin S.B."/>
            <person name="Grigoriev I.V."/>
        </authorList>
    </citation>
    <scope>NUCLEOTIDE SEQUENCE [LARGE SCALE GENOMIC DNA]</scope>
    <source>
        <strain evidence="3">NZE10 / CBS 128990</strain>
    </source>
</reference>
<dbReference type="InterPro" id="IPR008928">
    <property type="entry name" value="6-hairpin_glycosidase_sf"/>
</dbReference>
<dbReference type="OMA" id="NDLDMWI"/>
<evidence type="ECO:0000313" key="2">
    <source>
        <dbReference type="EMBL" id="EME43355.1"/>
    </source>
</evidence>
<name>M2YN29_DOTSN</name>